<evidence type="ECO:0000313" key="2">
    <source>
        <dbReference type="EMBL" id="QGM98144.1"/>
    </source>
</evidence>
<proteinExistence type="predicted"/>
<evidence type="ECO:0000256" key="1">
    <source>
        <dbReference type="SAM" id="Phobius"/>
    </source>
</evidence>
<dbReference type="AlphaFoldDB" id="A0A6B8M2U5"/>
<evidence type="ECO:0000313" key="3">
    <source>
        <dbReference type="Proteomes" id="UP000422569"/>
    </source>
</evidence>
<dbReference type="RefSeq" id="WP_016920294.1">
    <property type="nucleotide sequence ID" value="NZ_CP044331.1"/>
</dbReference>
<dbReference type="EMBL" id="CP044331">
    <property type="protein sequence ID" value="QGM98144.1"/>
    <property type="molecule type" value="Genomic_DNA"/>
</dbReference>
<dbReference type="KEGG" id="mpar:F7D14_12095"/>
<reference evidence="2 3" key="1">
    <citation type="submission" date="2019-09" db="EMBL/GenBank/DDBJ databases">
        <title>Isolation and complete genome sequencing of Methylocystis species.</title>
        <authorList>
            <person name="Rumah B.L."/>
            <person name="Stead C.E."/>
            <person name="Stevens B.C."/>
            <person name="Minton N.P."/>
            <person name="Grosse-Honebrink A."/>
            <person name="Zhang Y."/>
        </authorList>
    </citation>
    <scope>NUCLEOTIDE SEQUENCE [LARGE SCALE GENOMIC DNA]</scope>
    <source>
        <strain evidence="2 3">BRCS2</strain>
    </source>
</reference>
<name>A0A6B8M2U5_9HYPH</name>
<keyword evidence="1" id="KW-0812">Transmembrane</keyword>
<keyword evidence="1" id="KW-1133">Transmembrane helix</keyword>
<feature type="transmembrane region" description="Helical" evidence="1">
    <location>
        <begin position="59"/>
        <end position="78"/>
    </location>
</feature>
<keyword evidence="1" id="KW-0472">Membrane</keyword>
<dbReference type="Proteomes" id="UP000422569">
    <property type="component" value="Chromosome"/>
</dbReference>
<accession>A0A6B8M2U5</accession>
<sequence>MRERFSFSIRFDDADMRAAVNAFVWRALFLEKPLGAVLPLALLVLSCVGLAYSGDAEDAALLFFGAAALLAIFVGAGWRMQQRMMREKVEQARGHLSSARLFDEGVVIDAGGAAPLLPWKSIKAVWPGDRVWLLIVATNHFIALPVERAPKAALDFLAAQVEAAQAA</sequence>
<keyword evidence="3" id="KW-1185">Reference proteome</keyword>
<organism evidence="2 3">
    <name type="scientific">Methylocystis parvus</name>
    <dbReference type="NCBI Taxonomy" id="134"/>
    <lineage>
        <taxon>Bacteria</taxon>
        <taxon>Pseudomonadati</taxon>
        <taxon>Pseudomonadota</taxon>
        <taxon>Alphaproteobacteria</taxon>
        <taxon>Hyphomicrobiales</taxon>
        <taxon>Methylocystaceae</taxon>
        <taxon>Methylocystis</taxon>
    </lineage>
</organism>
<gene>
    <name evidence="2" type="ORF">F7D14_12095</name>
</gene>
<protein>
    <submittedName>
        <fullName evidence="2">YcxB family protein</fullName>
    </submittedName>
</protein>